<feature type="compositionally biased region" description="Low complexity" evidence="1">
    <location>
        <begin position="128"/>
        <end position="165"/>
    </location>
</feature>
<accession>A0A161YF88</accession>
<dbReference type="EMBL" id="LRIE01000079">
    <property type="protein sequence ID" value="KZM34548.1"/>
    <property type="molecule type" value="Genomic_DNA"/>
</dbReference>
<proteinExistence type="predicted"/>
<dbReference type="Pfam" id="PF24201">
    <property type="entry name" value="DUF7426"/>
    <property type="match status" value="1"/>
</dbReference>
<protein>
    <recommendedName>
        <fullName evidence="2">DUF7426 domain-containing protein</fullName>
    </recommendedName>
</protein>
<dbReference type="RefSeq" id="WP_068709293.1">
    <property type="nucleotide sequence ID" value="NZ_LRIE01000079.1"/>
</dbReference>
<name>A0A161YF88_9CELL</name>
<dbReference type="AlphaFoldDB" id="A0A161YF88"/>
<comment type="caution">
    <text evidence="3">The sequence shown here is derived from an EMBL/GenBank/DDBJ whole genome shotgun (WGS) entry which is preliminary data.</text>
</comment>
<evidence type="ECO:0000313" key="4">
    <source>
        <dbReference type="Proteomes" id="UP000076447"/>
    </source>
</evidence>
<dbReference type="InterPro" id="IPR055849">
    <property type="entry name" value="DUF7426"/>
</dbReference>
<dbReference type="OrthoDB" id="3622864at2"/>
<dbReference type="PATRIC" id="fig|43678.3.peg.2979"/>
<organism evidence="3 4">
    <name type="scientific">Oerskovia enterophila</name>
    <dbReference type="NCBI Taxonomy" id="43678"/>
    <lineage>
        <taxon>Bacteria</taxon>
        <taxon>Bacillati</taxon>
        <taxon>Actinomycetota</taxon>
        <taxon>Actinomycetes</taxon>
        <taxon>Micrococcales</taxon>
        <taxon>Cellulomonadaceae</taxon>
        <taxon>Oerskovia</taxon>
    </lineage>
</organism>
<evidence type="ECO:0000256" key="1">
    <source>
        <dbReference type="SAM" id="MobiDB-lite"/>
    </source>
</evidence>
<gene>
    <name evidence="3" type="ORF">OJAG_28470</name>
</gene>
<feature type="region of interest" description="Disordered" evidence="1">
    <location>
        <begin position="121"/>
        <end position="165"/>
    </location>
</feature>
<feature type="domain" description="DUF7426" evidence="2">
    <location>
        <begin position="5"/>
        <end position="143"/>
    </location>
</feature>
<reference evidence="3 4" key="1">
    <citation type="submission" date="2016-01" db="EMBL/GenBank/DDBJ databases">
        <title>Genome sequence of Oerskovia enterophila VJag, an agar and cellulose degrading bacterium.</title>
        <authorList>
            <person name="Poehlein A."/>
            <person name="Jag V."/>
            <person name="Bengelsdorf F."/>
            <person name="Duerre P."/>
            <person name="Daniel R."/>
        </authorList>
    </citation>
    <scope>NUCLEOTIDE SEQUENCE [LARGE SCALE GENOMIC DNA]</scope>
    <source>
        <strain evidence="3 4">VJag</strain>
    </source>
</reference>
<dbReference type="STRING" id="43678.OJAG_28470"/>
<sequence>MPEFDDLGAFLSPTLDLPVAGTTYKVPSPPALVGLRLQAAWAVTNARQAGVAAKAHHTALVAADDGATSLEQDALGPVYDRMLADGVSTEVLNHAGMTAYLWVVAGERAAHLWWVTPLGEARTPLPDRSPSTSTDAASTTPTPASGSGTRSRPSSSDGSSSAPLA</sequence>
<dbReference type="Proteomes" id="UP000076447">
    <property type="component" value="Unassembled WGS sequence"/>
</dbReference>
<evidence type="ECO:0000259" key="2">
    <source>
        <dbReference type="Pfam" id="PF24201"/>
    </source>
</evidence>
<evidence type="ECO:0000313" key="3">
    <source>
        <dbReference type="EMBL" id="KZM34548.1"/>
    </source>
</evidence>